<sequence>MGMFRVGYVITAIIIAAILTAMVVTLIMHGMTHHKLLNQQYTYLTELLEGVPTPSVCIVSYGASPYIGNLTANLGKLGVPYVVMNIITNESVSKCNMLVMSTEWLNQFGSNYKPVIIYALESGIPVEAVGPNAGNTLLNVIGDFISKKAAVIVGVPTGHDKQLKPEVPSSVTALGIVMIPLKNATRLPTGWSIYEGVPASNVTYTVLKTWREYNEALSKVKSPLVLPFPLLTTALPPKILFQTSGYSLQVNIQGFNYVGYIGPYQTQYYDWFGNLAGEQELRVDFYYTTANNYYFFLNLIKHGVIAFNPPDPSTSFIPCYAGEGVNAYSTEYPGRVWFQAAPTGSATSQKTISYSIGTNTASVTVTEYITSGAVGWNYLGLWTEGQDTWRWNFQNPSTETTYELVPGDIWQLDPSKPGGYPPLYETINATAGVANIEWWPGNYLCNYMSPISVTVDVYPTYVHVLQVNT</sequence>
<dbReference type="EMBL" id="CP002100">
    <property type="protein sequence ID" value="ADN50376.1"/>
    <property type="molecule type" value="Genomic_DNA"/>
</dbReference>
<proteinExistence type="predicted"/>
<evidence type="ECO:0000256" key="1">
    <source>
        <dbReference type="SAM" id="Phobius"/>
    </source>
</evidence>
<evidence type="ECO:0000313" key="3">
    <source>
        <dbReference type="Proteomes" id="UP000006681"/>
    </source>
</evidence>
<keyword evidence="3" id="KW-1185">Reference proteome</keyword>
<keyword evidence="1" id="KW-1133">Transmembrane helix</keyword>
<dbReference type="HOGENOM" id="CLU_595323_0_0_2"/>
<gene>
    <name evidence="2" type="ordered locus">Vdis_0986</name>
</gene>
<organism evidence="2 3">
    <name type="scientific">Vulcanisaeta distributa (strain DSM 14429 / JCM 11212 / NBRC 100878 / IC-017)</name>
    <dbReference type="NCBI Taxonomy" id="572478"/>
    <lineage>
        <taxon>Archaea</taxon>
        <taxon>Thermoproteota</taxon>
        <taxon>Thermoprotei</taxon>
        <taxon>Thermoproteales</taxon>
        <taxon>Thermoproteaceae</taxon>
        <taxon>Vulcanisaeta</taxon>
    </lineage>
</organism>
<keyword evidence="1" id="KW-0472">Membrane</keyword>
<dbReference type="eggNOG" id="arCOG08832">
    <property type="taxonomic scope" value="Archaea"/>
</dbReference>
<dbReference type="GeneID" id="9751915"/>
<reference evidence="2 3" key="1">
    <citation type="journal article" date="2010" name="Stand. Genomic Sci.">
        <title>Complete genome sequence of Vulcanisaeta distributa type strain (IC-017).</title>
        <authorList>
            <person name="Mavromatis K."/>
            <person name="Sikorski J."/>
            <person name="Pabst E."/>
            <person name="Teshima H."/>
            <person name="Lapidus A."/>
            <person name="Lucas S."/>
            <person name="Nolan M."/>
            <person name="Glavina Del Rio T."/>
            <person name="Cheng J.F."/>
            <person name="Bruce D."/>
            <person name="Goodwin L."/>
            <person name="Pitluck S."/>
            <person name="Liolios K."/>
            <person name="Ivanova N."/>
            <person name="Mikhailova N."/>
            <person name="Pati A."/>
            <person name="Chen A."/>
            <person name="Palaniappan K."/>
            <person name="Land M."/>
            <person name="Hauser L."/>
            <person name="Chang Y.J."/>
            <person name="Jeffries C.D."/>
            <person name="Rohde M."/>
            <person name="Spring S."/>
            <person name="Goker M."/>
            <person name="Wirth R."/>
            <person name="Woyke T."/>
            <person name="Bristow J."/>
            <person name="Eisen J.A."/>
            <person name="Markowitz V."/>
            <person name="Hugenholtz P."/>
            <person name="Klenk H.P."/>
            <person name="Kyrpides N.C."/>
        </authorList>
    </citation>
    <scope>NUCLEOTIDE SEQUENCE [LARGE SCALE GENOMIC DNA]</scope>
    <source>
        <strain evidence="3">DSM 14429 / JCM 11212 / NBRC 100878 / IC-017</strain>
    </source>
</reference>
<dbReference type="KEGG" id="vdi:Vdis_0986"/>
<dbReference type="OrthoDB" id="28433at2157"/>
<name>E1QQ04_VULDI</name>
<accession>E1QQ04</accession>
<dbReference type="AlphaFoldDB" id="E1QQ04"/>
<feature type="transmembrane region" description="Helical" evidence="1">
    <location>
        <begin position="6"/>
        <end position="28"/>
    </location>
</feature>
<dbReference type="Proteomes" id="UP000006681">
    <property type="component" value="Chromosome"/>
</dbReference>
<reference evidence="3" key="2">
    <citation type="journal article" date="2010" name="Stand. Genomic Sci.">
        <title>Complete genome sequence of Vulcanisaeta distributa type strain (IC-017T).</title>
        <authorList>
            <person name="Mavromatis K."/>
            <person name="Sikorski J."/>
            <person name="Pabst E."/>
            <person name="Teshima H."/>
            <person name="Lapidus A."/>
            <person name="Lucas S."/>
            <person name="Nolan M."/>
            <person name="Glavina Del Rio T."/>
            <person name="Cheng J."/>
            <person name="Bruce D."/>
            <person name="Goodwin L."/>
            <person name="Pitluck S."/>
            <person name="Liolios K."/>
            <person name="Ivanova N."/>
            <person name="Mikhailova N."/>
            <person name="Pati A."/>
            <person name="Chen A."/>
            <person name="Palaniappan K."/>
            <person name="Land M."/>
            <person name="Hauser L."/>
            <person name="Chang Y."/>
            <person name="Jeffries C."/>
            <person name="Rohde M."/>
            <person name="Spring S."/>
            <person name="Goker M."/>
            <person name="Wirth R."/>
            <person name="Woyke T."/>
            <person name="Bristow J."/>
            <person name="Eisen J."/>
            <person name="Markowitz V."/>
            <person name="Hugenholtz P."/>
            <person name="Klenk H."/>
            <person name="Kyrpides N."/>
        </authorList>
    </citation>
    <scope>NUCLEOTIDE SEQUENCE [LARGE SCALE GENOMIC DNA]</scope>
    <source>
        <strain evidence="3">DSM 14429 / JCM 11212 / NBRC 100878 / IC-017</strain>
    </source>
</reference>
<evidence type="ECO:0000313" key="2">
    <source>
        <dbReference type="EMBL" id="ADN50376.1"/>
    </source>
</evidence>
<dbReference type="RefSeq" id="WP_013336101.1">
    <property type="nucleotide sequence ID" value="NC_014537.1"/>
</dbReference>
<keyword evidence="1" id="KW-0812">Transmembrane</keyword>
<protein>
    <submittedName>
        <fullName evidence="2">Uncharacterized protein</fullName>
    </submittedName>
</protein>